<organism evidence="3">
    <name type="scientific">Rhizopus microsporus var. microsporus</name>
    <dbReference type="NCBI Taxonomy" id="86635"/>
    <lineage>
        <taxon>Eukaryota</taxon>
        <taxon>Fungi</taxon>
        <taxon>Fungi incertae sedis</taxon>
        <taxon>Mucoromycota</taxon>
        <taxon>Mucoromycotina</taxon>
        <taxon>Mucoromycetes</taxon>
        <taxon>Mucorales</taxon>
        <taxon>Mucorineae</taxon>
        <taxon>Rhizopodaceae</taxon>
        <taxon>Rhizopus</taxon>
    </lineage>
</organism>
<keyword evidence="2" id="KW-0812">Transmembrane</keyword>
<evidence type="ECO:0000256" key="2">
    <source>
        <dbReference type="SAM" id="Phobius"/>
    </source>
</evidence>
<gene>
    <name evidence="3" type="ORF">BCV72DRAFT_227899</name>
</gene>
<sequence>MNNRDTELTELRKSKHFQERSNNSAHVRSNTDRSDQNAGVNVQPRHEQLPVLTPLASDSPSHSQDQLDRVVSSDNDRTTPNKSSYTSDTQIRDDELSDIKKTQAQKRRLFRRFHFPLPSLPHIRKTVKASIALLISTIFCLVNRTRDVFGSATLLVAIVTIFYFPVRTIGKRTRHGSTKICTLTSSFPF</sequence>
<evidence type="ECO:0000256" key="1">
    <source>
        <dbReference type="SAM" id="MobiDB-lite"/>
    </source>
</evidence>
<dbReference type="EMBL" id="KV921918">
    <property type="protein sequence ID" value="ORE06663.1"/>
    <property type="molecule type" value="Genomic_DNA"/>
</dbReference>
<feature type="compositionally biased region" description="Polar residues" evidence="1">
    <location>
        <begin position="80"/>
        <end position="89"/>
    </location>
</feature>
<feature type="region of interest" description="Disordered" evidence="1">
    <location>
        <begin position="1"/>
        <end position="97"/>
    </location>
</feature>
<proteinExistence type="predicted"/>
<dbReference type="AlphaFoldDB" id="A0A1X0R3R1"/>
<keyword evidence="2" id="KW-1133">Transmembrane helix</keyword>
<reference evidence="3" key="1">
    <citation type="journal article" date="2016" name="Proc. Natl. Acad. Sci. U.S.A.">
        <title>Lipid metabolic changes in an early divergent fungus govern the establishment of a mutualistic symbiosis with endobacteria.</title>
        <authorList>
            <person name="Lastovetsky O.A."/>
            <person name="Gaspar M.L."/>
            <person name="Mondo S.J."/>
            <person name="LaButti K.M."/>
            <person name="Sandor L."/>
            <person name="Grigoriev I.V."/>
            <person name="Henry S.A."/>
            <person name="Pawlowska T.E."/>
        </authorList>
    </citation>
    <scope>NUCLEOTIDE SEQUENCE [LARGE SCALE GENOMIC DNA]</scope>
    <source>
        <strain evidence="3">ATCC 52814</strain>
    </source>
</reference>
<dbReference type="VEuPathDB" id="FungiDB:BCV72DRAFT_227899"/>
<feature type="compositionally biased region" description="Basic and acidic residues" evidence="1">
    <location>
        <begin position="1"/>
        <end position="19"/>
    </location>
</feature>
<accession>A0A1X0R3R1</accession>
<keyword evidence="2" id="KW-0472">Membrane</keyword>
<feature type="transmembrane region" description="Helical" evidence="2">
    <location>
        <begin position="148"/>
        <end position="166"/>
    </location>
</feature>
<evidence type="ECO:0000313" key="3">
    <source>
        <dbReference type="EMBL" id="ORE06663.1"/>
    </source>
</evidence>
<protein>
    <submittedName>
        <fullName evidence="3">Uncharacterized protein</fullName>
    </submittedName>
</protein>
<dbReference type="Proteomes" id="UP000242414">
    <property type="component" value="Unassembled WGS sequence"/>
</dbReference>
<name>A0A1X0R3R1_RHIZD</name>